<dbReference type="InterPro" id="IPR006232">
    <property type="entry name" value="Suc6P_hydrolase"/>
</dbReference>
<reference evidence="8" key="1">
    <citation type="submission" date="2017-09" db="EMBL/GenBank/DDBJ databases">
        <title>Contemporary evolution of a Lepidopteran species, Heliothis virescens, in response to modern agricultural practices.</title>
        <authorList>
            <person name="Fritz M.L."/>
            <person name="Deyonke A.M."/>
            <person name="Papanicolaou A."/>
            <person name="Micinski S."/>
            <person name="Westbrook J."/>
            <person name="Gould F."/>
        </authorList>
    </citation>
    <scope>NUCLEOTIDE SEQUENCE [LARGE SCALE GENOMIC DNA]</scope>
    <source>
        <strain evidence="8">HvINT-</strain>
        <tissue evidence="8">Whole body</tissue>
    </source>
</reference>
<keyword evidence="3 4" id="KW-0326">Glycosidase</keyword>
<evidence type="ECO:0000256" key="3">
    <source>
        <dbReference type="ARBA" id="ARBA00023295"/>
    </source>
</evidence>
<dbReference type="SUPFAM" id="SSF75005">
    <property type="entry name" value="Arabinanase/levansucrase/invertase"/>
    <property type="match status" value="1"/>
</dbReference>
<dbReference type="SUPFAM" id="SSF49899">
    <property type="entry name" value="Concanavalin A-like lectins/glucanases"/>
    <property type="match status" value="1"/>
</dbReference>
<evidence type="ECO:0000259" key="6">
    <source>
        <dbReference type="Pfam" id="PF00251"/>
    </source>
</evidence>
<proteinExistence type="inferred from homology"/>
<sequence>MKLLSTNVILISLLTTVHLDTLKEMLDKAELEIYIEETIPTVNHRYKLHYHITPPVGWMNGPNGFVFYKGEYHVFYQFYPYDTQWGPMHWGHVASTNLVNWRPLPTALRPANEQCFSGSAIDNKGIMVLMYTAHQAMKDPPYYNESQYLAFSIDGIDFHKYRGNPINIFPPTGTQDFRDPKMWRHDSHWYVVLGSKSSDQRGAAILYKSKDLIHWQFQSVLAESNGALGYMWEWPDFFEINGKFILMISPQGIVQFGDRFKNTFQTGYLVGTFTYDKCVFKQEVGFQELDYGHDFYATHTTERDGKRYLIAWFGMWESIHPEDTDGWVGAMTLVRELDLVGSRILMKPVEAITDLRQETIIEGELYPNTSIEFEKTGEIIVNLDLTETIELEITGAKVGGDTLTVRWNVDEGKMVVDRMGDIRQVGWEPLDTVTWRIFLDTSSFELFCGEGEVVFSSRVYPYGDWRVHNKSPQSLHVVAYTLKTYRA</sequence>
<dbReference type="PANTHER" id="PTHR43101:SF1">
    <property type="entry name" value="BETA-FRUCTOSIDASE"/>
    <property type="match status" value="1"/>
</dbReference>
<dbReference type="InterPro" id="IPR013148">
    <property type="entry name" value="Glyco_hydro_32_N"/>
</dbReference>
<feature type="chain" id="PRO_5012020106" description="Sucrose-6-phosphate hydrolase" evidence="5">
    <location>
        <begin position="20"/>
        <end position="487"/>
    </location>
</feature>
<comment type="catalytic activity">
    <reaction evidence="4">
        <text>Hydrolysis of terminal non-reducing beta-D-fructofuranoside residues in beta-D-fructofuranosides.</text>
        <dbReference type="EC" id="3.2.1.26"/>
    </reaction>
</comment>
<evidence type="ECO:0000256" key="2">
    <source>
        <dbReference type="ARBA" id="ARBA00022801"/>
    </source>
</evidence>
<dbReference type="InterPro" id="IPR051214">
    <property type="entry name" value="GH32_Enzymes"/>
</dbReference>
<gene>
    <name evidence="8" type="ORF">B5V51_14807</name>
</gene>
<feature type="signal peptide" evidence="5">
    <location>
        <begin position="1"/>
        <end position="19"/>
    </location>
</feature>
<evidence type="ECO:0000256" key="5">
    <source>
        <dbReference type="SAM" id="SignalP"/>
    </source>
</evidence>
<dbReference type="Pfam" id="PF08244">
    <property type="entry name" value="Glyco_hydro_32C"/>
    <property type="match status" value="1"/>
</dbReference>
<name>A0A2A4K7J5_HELVI</name>
<keyword evidence="5" id="KW-0732">Signal</keyword>
<comment type="similarity">
    <text evidence="1 4">Belongs to the glycosyl hydrolase 32 family.</text>
</comment>
<dbReference type="InterPro" id="IPR001362">
    <property type="entry name" value="Glyco_hydro_32"/>
</dbReference>
<dbReference type="GO" id="GO:0004564">
    <property type="term" value="F:beta-fructofuranosidase activity"/>
    <property type="evidence" value="ECO:0007669"/>
    <property type="project" value="UniProtKB-EC"/>
</dbReference>
<dbReference type="NCBIfam" id="TIGR01322">
    <property type="entry name" value="scrB_fam"/>
    <property type="match status" value="1"/>
</dbReference>
<dbReference type="Gene3D" id="2.60.120.560">
    <property type="entry name" value="Exo-inulinase, domain 1"/>
    <property type="match status" value="1"/>
</dbReference>
<feature type="domain" description="Glycosyl hydrolase family 32 C-terminal" evidence="7">
    <location>
        <begin position="381"/>
        <end position="464"/>
    </location>
</feature>
<dbReference type="Gene3D" id="2.115.10.20">
    <property type="entry name" value="Glycosyl hydrolase domain, family 43"/>
    <property type="match status" value="1"/>
</dbReference>
<evidence type="ECO:0000256" key="4">
    <source>
        <dbReference type="RuleBase" id="RU362110"/>
    </source>
</evidence>
<dbReference type="Pfam" id="PF00251">
    <property type="entry name" value="Glyco_hydro_32N"/>
    <property type="match status" value="1"/>
</dbReference>
<dbReference type="GO" id="GO:0005975">
    <property type="term" value="P:carbohydrate metabolic process"/>
    <property type="evidence" value="ECO:0007669"/>
    <property type="project" value="InterPro"/>
</dbReference>
<dbReference type="STRING" id="7102.A0A2A4K7J5"/>
<dbReference type="PANTHER" id="PTHR43101">
    <property type="entry name" value="BETA-FRUCTOSIDASE"/>
    <property type="match status" value="1"/>
</dbReference>
<protein>
    <recommendedName>
        <fullName evidence="4">Sucrose-6-phosphate hydrolase</fullName>
        <ecNumber evidence="4">3.2.1.26</ecNumber>
    </recommendedName>
</protein>
<dbReference type="CDD" id="cd08996">
    <property type="entry name" value="GH32_FFase"/>
    <property type="match status" value="1"/>
</dbReference>
<keyword evidence="2 4" id="KW-0378">Hydrolase</keyword>
<accession>A0A2A4K7J5</accession>
<evidence type="ECO:0000259" key="7">
    <source>
        <dbReference type="Pfam" id="PF08244"/>
    </source>
</evidence>
<evidence type="ECO:0000256" key="1">
    <source>
        <dbReference type="ARBA" id="ARBA00009902"/>
    </source>
</evidence>
<organism evidence="8">
    <name type="scientific">Heliothis virescens</name>
    <name type="common">Tobacco budworm moth</name>
    <dbReference type="NCBI Taxonomy" id="7102"/>
    <lineage>
        <taxon>Eukaryota</taxon>
        <taxon>Metazoa</taxon>
        <taxon>Ecdysozoa</taxon>
        <taxon>Arthropoda</taxon>
        <taxon>Hexapoda</taxon>
        <taxon>Insecta</taxon>
        <taxon>Pterygota</taxon>
        <taxon>Neoptera</taxon>
        <taxon>Endopterygota</taxon>
        <taxon>Lepidoptera</taxon>
        <taxon>Glossata</taxon>
        <taxon>Ditrysia</taxon>
        <taxon>Noctuoidea</taxon>
        <taxon>Noctuidae</taxon>
        <taxon>Heliothinae</taxon>
        <taxon>Heliothis</taxon>
    </lineage>
</organism>
<dbReference type="AlphaFoldDB" id="A0A2A4K7J5"/>
<dbReference type="EC" id="3.2.1.26" evidence="4"/>
<dbReference type="SMART" id="SM00640">
    <property type="entry name" value="Glyco_32"/>
    <property type="match status" value="1"/>
</dbReference>
<dbReference type="InterPro" id="IPR013320">
    <property type="entry name" value="ConA-like_dom_sf"/>
</dbReference>
<feature type="domain" description="Glycosyl hydrolase family 32 N-terminal" evidence="6">
    <location>
        <begin position="51"/>
        <end position="348"/>
    </location>
</feature>
<dbReference type="GO" id="GO:0005737">
    <property type="term" value="C:cytoplasm"/>
    <property type="evidence" value="ECO:0007669"/>
    <property type="project" value="InterPro"/>
</dbReference>
<dbReference type="InterPro" id="IPR023296">
    <property type="entry name" value="Glyco_hydro_beta-prop_sf"/>
</dbReference>
<dbReference type="EMBL" id="NWSH01000095">
    <property type="protein sequence ID" value="PCG79622.1"/>
    <property type="molecule type" value="Genomic_DNA"/>
</dbReference>
<evidence type="ECO:0000313" key="8">
    <source>
        <dbReference type="EMBL" id="PCG79622.1"/>
    </source>
</evidence>
<dbReference type="InterPro" id="IPR013189">
    <property type="entry name" value="Glyco_hydro_32_C"/>
</dbReference>
<comment type="caution">
    <text evidence="8">The sequence shown here is derived from an EMBL/GenBank/DDBJ whole genome shotgun (WGS) entry which is preliminary data.</text>
</comment>